<comment type="similarity">
    <text evidence="1">Belongs to the TRIM/RBCC family.</text>
</comment>
<dbReference type="AlphaFoldDB" id="A0A673CJI1"/>
<evidence type="ECO:0000256" key="4">
    <source>
        <dbReference type="ARBA" id="ARBA00022833"/>
    </source>
</evidence>
<organism evidence="9 10">
    <name type="scientific">Sphaeramia orbicularis</name>
    <name type="common">orbiculate cardinalfish</name>
    <dbReference type="NCBI Taxonomy" id="375764"/>
    <lineage>
        <taxon>Eukaryota</taxon>
        <taxon>Metazoa</taxon>
        <taxon>Chordata</taxon>
        <taxon>Craniata</taxon>
        <taxon>Vertebrata</taxon>
        <taxon>Euteleostomi</taxon>
        <taxon>Actinopterygii</taxon>
        <taxon>Neopterygii</taxon>
        <taxon>Teleostei</taxon>
        <taxon>Neoteleostei</taxon>
        <taxon>Acanthomorphata</taxon>
        <taxon>Gobiaria</taxon>
        <taxon>Kurtiformes</taxon>
        <taxon>Apogonoidei</taxon>
        <taxon>Apogonidae</taxon>
        <taxon>Apogoninae</taxon>
        <taxon>Sphaeramia</taxon>
    </lineage>
</organism>
<reference evidence="9" key="3">
    <citation type="submission" date="2025-09" db="UniProtKB">
        <authorList>
            <consortium name="Ensembl"/>
        </authorList>
    </citation>
    <scope>IDENTIFICATION</scope>
</reference>
<dbReference type="SMART" id="SM00336">
    <property type="entry name" value="BBOX"/>
    <property type="match status" value="1"/>
</dbReference>
<feature type="compositionally biased region" description="Polar residues" evidence="6">
    <location>
        <begin position="369"/>
        <end position="395"/>
    </location>
</feature>
<dbReference type="InterPro" id="IPR018957">
    <property type="entry name" value="Znf_C3HC4_RING-type"/>
</dbReference>
<evidence type="ECO:0000256" key="3">
    <source>
        <dbReference type="ARBA" id="ARBA00022771"/>
    </source>
</evidence>
<feature type="region of interest" description="Disordered" evidence="6">
    <location>
        <begin position="289"/>
        <end position="395"/>
    </location>
</feature>
<dbReference type="GO" id="GO:0008270">
    <property type="term" value="F:zinc ion binding"/>
    <property type="evidence" value="ECO:0007669"/>
    <property type="project" value="UniProtKB-KW"/>
</dbReference>
<feature type="compositionally biased region" description="Pro residues" evidence="6">
    <location>
        <begin position="306"/>
        <end position="349"/>
    </location>
</feature>
<evidence type="ECO:0000256" key="1">
    <source>
        <dbReference type="ARBA" id="ARBA00008518"/>
    </source>
</evidence>
<dbReference type="SUPFAM" id="SSF57850">
    <property type="entry name" value="RING/U-box"/>
    <property type="match status" value="1"/>
</dbReference>
<feature type="domain" description="RING-type" evidence="7">
    <location>
        <begin position="11"/>
        <end position="51"/>
    </location>
</feature>
<dbReference type="Ensembl" id="ENSSORT00005054694.1">
    <property type="protein sequence ID" value="ENSSORP00005053439.1"/>
    <property type="gene ID" value="ENSSORG00005024025.1"/>
</dbReference>
<keyword evidence="2" id="KW-0479">Metal-binding</keyword>
<dbReference type="InterPro" id="IPR013083">
    <property type="entry name" value="Znf_RING/FYVE/PHD"/>
</dbReference>
<protein>
    <submittedName>
        <fullName evidence="9">Tripartite motif-containing protein 35-like</fullName>
    </submittedName>
</protein>
<gene>
    <name evidence="9" type="primary">LOC115415069</name>
</gene>
<dbReference type="SMART" id="SM00184">
    <property type="entry name" value="RING"/>
    <property type="match status" value="1"/>
</dbReference>
<evidence type="ECO:0000259" key="8">
    <source>
        <dbReference type="PROSITE" id="PS50119"/>
    </source>
</evidence>
<evidence type="ECO:0000259" key="7">
    <source>
        <dbReference type="PROSITE" id="PS50089"/>
    </source>
</evidence>
<dbReference type="InterPro" id="IPR000315">
    <property type="entry name" value="Znf_B-box"/>
</dbReference>
<evidence type="ECO:0000313" key="9">
    <source>
        <dbReference type="Ensembl" id="ENSSORP00005053439.1"/>
    </source>
</evidence>
<dbReference type="PANTHER" id="PTHR24103">
    <property type="entry name" value="E3 UBIQUITIN-PROTEIN LIGASE TRIM"/>
    <property type="match status" value="1"/>
</dbReference>
<reference evidence="9" key="2">
    <citation type="submission" date="2025-08" db="UniProtKB">
        <authorList>
            <consortium name="Ensembl"/>
        </authorList>
    </citation>
    <scope>IDENTIFICATION</scope>
</reference>
<dbReference type="InterPro" id="IPR050143">
    <property type="entry name" value="TRIM/RBCC"/>
</dbReference>
<evidence type="ECO:0000256" key="2">
    <source>
        <dbReference type="ARBA" id="ARBA00022723"/>
    </source>
</evidence>
<dbReference type="OrthoDB" id="654191at2759"/>
<keyword evidence="3 5" id="KW-0863">Zinc-finger</keyword>
<dbReference type="Gene3D" id="3.30.160.60">
    <property type="entry name" value="Classic Zinc Finger"/>
    <property type="match status" value="1"/>
</dbReference>
<accession>A0A673CJI1</accession>
<dbReference type="PROSITE" id="PS00518">
    <property type="entry name" value="ZF_RING_1"/>
    <property type="match status" value="1"/>
</dbReference>
<dbReference type="PROSITE" id="PS50089">
    <property type="entry name" value="ZF_RING_2"/>
    <property type="match status" value="1"/>
</dbReference>
<keyword evidence="10" id="KW-1185">Reference proteome</keyword>
<dbReference type="Pfam" id="PF00643">
    <property type="entry name" value="zf-B_box"/>
    <property type="match status" value="1"/>
</dbReference>
<dbReference type="SUPFAM" id="SSF57845">
    <property type="entry name" value="B-box zinc-binding domain"/>
    <property type="match status" value="1"/>
</dbReference>
<keyword evidence="4" id="KW-0862">Zinc</keyword>
<dbReference type="PROSITE" id="PS50119">
    <property type="entry name" value="ZF_BBOX"/>
    <property type="match status" value="1"/>
</dbReference>
<dbReference type="InterPro" id="IPR001841">
    <property type="entry name" value="Znf_RING"/>
</dbReference>
<reference evidence="9" key="1">
    <citation type="submission" date="2019-06" db="EMBL/GenBank/DDBJ databases">
        <authorList>
            <consortium name="Wellcome Sanger Institute Data Sharing"/>
        </authorList>
    </citation>
    <scope>NUCLEOTIDE SEQUENCE [LARGE SCALE GENOMIC DNA]</scope>
</reference>
<feature type="domain" description="B box-type" evidence="8">
    <location>
        <begin position="80"/>
        <end position="121"/>
    </location>
</feature>
<dbReference type="Pfam" id="PF00097">
    <property type="entry name" value="zf-C3HC4"/>
    <property type="match status" value="1"/>
</dbReference>
<dbReference type="RefSeq" id="XP_029984359.1">
    <property type="nucleotide sequence ID" value="XM_030128499.1"/>
</dbReference>
<dbReference type="InParanoid" id="A0A673CJI1"/>
<dbReference type="InterPro" id="IPR017907">
    <property type="entry name" value="Znf_RING_CS"/>
</dbReference>
<evidence type="ECO:0000313" key="10">
    <source>
        <dbReference type="Proteomes" id="UP000472271"/>
    </source>
</evidence>
<proteinExistence type="inferred from homology"/>
<name>A0A673CJI1_9TELE</name>
<evidence type="ECO:0000256" key="5">
    <source>
        <dbReference type="PROSITE-ProRule" id="PRU00024"/>
    </source>
</evidence>
<evidence type="ECO:0000256" key="6">
    <source>
        <dbReference type="SAM" id="MobiDB-lite"/>
    </source>
</evidence>
<dbReference type="Proteomes" id="UP000472271">
    <property type="component" value="Chromosome 24"/>
</dbReference>
<dbReference type="Gene3D" id="3.30.40.10">
    <property type="entry name" value="Zinc/RING finger domain, C3HC4 (zinc finger)"/>
    <property type="match status" value="1"/>
</dbReference>
<dbReference type="GeneID" id="115415069"/>
<sequence length="395" mass="44794">MASISYEELCCAICHGIYENPVLLSCSHSFCKACLQSWWSVKQIKECPLCKKASLQNDPPCNLALKNLCEAFLEKKAQKASEPLCSLHSEKLKLFCLDHQQPVCVVCRDSKIHNNHKFKPIDEAAQDHRELLKKSLKPLRKKLKLFEETGESFLQTAEHMVLQVGDTEKQIKEQFKTFHQFLQKEEKARIRALREEERQKSQWIWEKTRDLSGKKAALSETIRATEKELRAEDVSFLLKYQTTVVRVQQHPLLEEEPLSTGPLIDKAKHLRNLGFNIWSKMKGMVSYTQGRGQGGACPWGCTSATRPPPPGREPETSHPPPPPPARRSRPTLPPPARRSRLTPPPPPPGRCSQTPTPTRRPTIADAHPGQQSWITPPGQQLWITPPDQQSWIAGS</sequence>